<reference evidence="2" key="1">
    <citation type="submission" date="2016-04" db="EMBL/GenBank/DDBJ databases">
        <authorList>
            <person name="Nguyen H.D."/>
            <person name="Samba Siva P."/>
            <person name="Cullis J."/>
            <person name="Levesque C.A."/>
            <person name="Hambleton S."/>
        </authorList>
    </citation>
    <scope>NUCLEOTIDE SEQUENCE</scope>
    <source>
        <strain evidence="2">DAOMC 236422</strain>
    </source>
</reference>
<dbReference type="GO" id="GO:0005869">
    <property type="term" value="C:dynactin complex"/>
    <property type="evidence" value="ECO:0007669"/>
    <property type="project" value="InterPro"/>
</dbReference>
<evidence type="ECO:0000313" key="2">
    <source>
        <dbReference type="EMBL" id="KAE8270926.1"/>
    </source>
</evidence>
<organism evidence="2 3">
    <name type="scientific">Tilletia walkeri</name>
    <dbReference type="NCBI Taxonomy" id="117179"/>
    <lineage>
        <taxon>Eukaryota</taxon>
        <taxon>Fungi</taxon>
        <taxon>Dikarya</taxon>
        <taxon>Basidiomycota</taxon>
        <taxon>Ustilaginomycotina</taxon>
        <taxon>Exobasidiomycetes</taxon>
        <taxon>Tilletiales</taxon>
        <taxon>Tilletiaceae</taxon>
        <taxon>Tilletia</taxon>
    </lineage>
</organism>
<dbReference type="InterPro" id="IPR009991">
    <property type="entry name" value="DCTN3"/>
</dbReference>
<feature type="region of interest" description="Disordered" evidence="1">
    <location>
        <begin position="24"/>
        <end position="52"/>
    </location>
</feature>
<accession>A0A8X7T6S1</accession>
<dbReference type="AlphaFoldDB" id="A0A8X7T6S1"/>
<dbReference type="EMBL" id="LWDG02000032">
    <property type="protein sequence ID" value="KAE8270926.1"/>
    <property type="molecule type" value="Genomic_DNA"/>
</dbReference>
<comment type="caution">
    <text evidence="2">The sequence shown here is derived from an EMBL/GenBank/DDBJ whole genome shotgun (WGS) entry which is preliminary data.</text>
</comment>
<reference evidence="2" key="2">
    <citation type="journal article" date="2019" name="IMA Fungus">
        <title>Genome sequencing and comparison of five Tilletia species to identify candidate genes for the detection of regulated species infecting wheat.</title>
        <authorList>
            <person name="Nguyen H.D.T."/>
            <person name="Sultana T."/>
            <person name="Kesanakurti P."/>
            <person name="Hambleton S."/>
        </authorList>
    </citation>
    <scope>NUCLEOTIDE SEQUENCE</scope>
    <source>
        <strain evidence="2">DAOMC 236422</strain>
    </source>
</reference>
<feature type="compositionally biased region" description="Polar residues" evidence="1">
    <location>
        <begin position="24"/>
        <end position="50"/>
    </location>
</feature>
<proteinExistence type="predicted"/>
<dbReference type="GO" id="GO:0061640">
    <property type="term" value="P:cytoskeleton-dependent cytokinesis"/>
    <property type="evidence" value="ECO:0007669"/>
    <property type="project" value="InterPro"/>
</dbReference>
<sequence>MASVDPALALELRLRLLETILSGSSDQPFQNPAESTTRSPPSTQPGIPSSRTLTARTARATNILHSTVKENASLAAFVRAYDKNLPFLNPAFALSQPGSNPVEEDLRLSGIDPSSSSSAGPDSSGKKADPETEHESNENIPLSALALPPQAQAALLLEVEPELQALERQLAECKVLDERGTAGAGNLAETETLAPKLKAGWEQHVKRKTEVESLERELSTLFDSYTGYTDAASQIFIAWDEMLTSMELRVSKAEKDRAQPAPL</sequence>
<gene>
    <name evidence="2" type="ORF">A4X09_0g1416</name>
</gene>
<feature type="compositionally biased region" description="Low complexity" evidence="1">
    <location>
        <begin position="112"/>
        <end position="123"/>
    </location>
</feature>
<dbReference type="Proteomes" id="UP000078113">
    <property type="component" value="Unassembled WGS sequence"/>
</dbReference>
<name>A0A8X7T6S1_9BASI</name>
<evidence type="ECO:0000313" key="3">
    <source>
        <dbReference type="Proteomes" id="UP000078113"/>
    </source>
</evidence>
<keyword evidence="3" id="KW-1185">Reference proteome</keyword>
<protein>
    <submittedName>
        <fullName evidence="2">Uncharacterized protein</fullName>
    </submittedName>
</protein>
<feature type="region of interest" description="Disordered" evidence="1">
    <location>
        <begin position="99"/>
        <end position="138"/>
    </location>
</feature>
<feature type="compositionally biased region" description="Basic and acidic residues" evidence="1">
    <location>
        <begin position="124"/>
        <end position="137"/>
    </location>
</feature>
<evidence type="ECO:0000256" key="1">
    <source>
        <dbReference type="SAM" id="MobiDB-lite"/>
    </source>
</evidence>
<dbReference type="Pfam" id="PF07426">
    <property type="entry name" value="Dynactin_p22"/>
    <property type="match status" value="1"/>
</dbReference>